<evidence type="ECO:0000313" key="2">
    <source>
        <dbReference type="Proteomes" id="UP000619293"/>
    </source>
</evidence>
<accession>A0A8J3NP24</accession>
<organism evidence="1 2">
    <name type="scientific">Catellatospora chokoriensis</name>
    <dbReference type="NCBI Taxonomy" id="310353"/>
    <lineage>
        <taxon>Bacteria</taxon>
        <taxon>Bacillati</taxon>
        <taxon>Actinomycetota</taxon>
        <taxon>Actinomycetes</taxon>
        <taxon>Micromonosporales</taxon>
        <taxon>Micromonosporaceae</taxon>
        <taxon>Catellatospora</taxon>
    </lineage>
</organism>
<keyword evidence="2" id="KW-1185">Reference proteome</keyword>
<dbReference type="InterPro" id="IPR042178">
    <property type="entry name" value="Serpin_sf_1"/>
</dbReference>
<dbReference type="AlphaFoldDB" id="A0A8J3NP24"/>
<proteinExistence type="predicted"/>
<dbReference type="SUPFAM" id="SSF56574">
    <property type="entry name" value="Serpins"/>
    <property type="match status" value="1"/>
</dbReference>
<comment type="caution">
    <text evidence="1">The sequence shown here is derived from an EMBL/GenBank/DDBJ whole genome shotgun (WGS) entry which is preliminary data.</text>
</comment>
<dbReference type="Gene3D" id="3.30.497.10">
    <property type="entry name" value="Antithrombin, subunit I, domain 2"/>
    <property type="match status" value="1"/>
</dbReference>
<dbReference type="EMBL" id="BONG01000005">
    <property type="protein sequence ID" value="GIF87777.1"/>
    <property type="molecule type" value="Genomic_DNA"/>
</dbReference>
<name>A0A8J3NP24_9ACTN</name>
<dbReference type="Proteomes" id="UP000619293">
    <property type="component" value="Unassembled WGS sequence"/>
</dbReference>
<reference evidence="1 2" key="1">
    <citation type="submission" date="2021-01" db="EMBL/GenBank/DDBJ databases">
        <title>Whole genome shotgun sequence of Catellatospora chokoriensis NBRC 107358.</title>
        <authorList>
            <person name="Komaki H."/>
            <person name="Tamura T."/>
        </authorList>
    </citation>
    <scope>NUCLEOTIDE SEQUENCE [LARGE SCALE GENOMIC DNA]</scope>
    <source>
        <strain evidence="1 2">NBRC 107358</strain>
    </source>
</reference>
<protein>
    <recommendedName>
        <fullName evidence="3">Serpin (Serine protease inhibitor)</fullName>
    </recommendedName>
</protein>
<dbReference type="InterPro" id="IPR036186">
    <property type="entry name" value="Serpin_sf"/>
</dbReference>
<sequence>MAARVSDFPLGVGAAAQDVTASFTAAGFEAATVSAVGMRAGGAAPAGRHLQVRLLLDRPFGFVARHRPSGLVLVAGWGAQAGPQPDAAPRTRP</sequence>
<evidence type="ECO:0000313" key="1">
    <source>
        <dbReference type="EMBL" id="GIF87777.1"/>
    </source>
</evidence>
<gene>
    <name evidence="1" type="ORF">Cch02nite_12210</name>
</gene>
<evidence type="ECO:0008006" key="3">
    <source>
        <dbReference type="Google" id="ProtNLM"/>
    </source>
</evidence>